<gene>
    <name evidence="2" type="ORF">ACFSKX_19280</name>
</gene>
<accession>A0ABW5EG24</accession>
<reference evidence="3" key="1">
    <citation type="journal article" date="2019" name="Int. J. Syst. Evol. Microbiol.">
        <title>The Global Catalogue of Microorganisms (GCM) 10K type strain sequencing project: providing services to taxonomists for standard genome sequencing and annotation.</title>
        <authorList>
            <consortium name="The Broad Institute Genomics Platform"/>
            <consortium name="The Broad Institute Genome Sequencing Center for Infectious Disease"/>
            <person name="Wu L."/>
            <person name="Ma J."/>
        </authorList>
    </citation>
    <scope>NUCLEOTIDE SEQUENCE [LARGE SCALE GENOMIC DNA]</scope>
    <source>
        <strain evidence="3">KCTC 12848</strain>
    </source>
</reference>
<dbReference type="Proteomes" id="UP001597425">
    <property type="component" value="Unassembled WGS sequence"/>
</dbReference>
<organism evidence="2 3">
    <name type="scientific">Microbulbifer halophilus</name>
    <dbReference type="NCBI Taxonomy" id="453963"/>
    <lineage>
        <taxon>Bacteria</taxon>
        <taxon>Pseudomonadati</taxon>
        <taxon>Pseudomonadota</taxon>
        <taxon>Gammaproteobacteria</taxon>
        <taxon>Cellvibrionales</taxon>
        <taxon>Microbulbiferaceae</taxon>
        <taxon>Microbulbifer</taxon>
    </lineage>
</organism>
<evidence type="ECO:0000313" key="2">
    <source>
        <dbReference type="EMBL" id="MFD2312566.1"/>
    </source>
</evidence>
<sequence length="214" mass="23929">GAAAALGKNARLLGRFRRIGELMVRFARLKKQRLRLSRNRGAHRQGADFSDFGTEEVAVEATGGAEPIARSRRTTNRADPPSNTPDVSSGHGSNARMDGHKIYDPSHPAISSNPKAQYRFSDPSYRSTGGDVYFGENVATSYFEVRKNVHGKSLFVGDVRVDNMLDLTDPDVLRKMNIDPEKLTSKVDNPVQKNRYMTTQMKYRTKHSIQVTME</sequence>
<feature type="region of interest" description="Disordered" evidence="1">
    <location>
        <begin position="60"/>
        <end position="115"/>
    </location>
</feature>
<name>A0ABW5EG24_9GAMM</name>
<evidence type="ECO:0000313" key="3">
    <source>
        <dbReference type="Proteomes" id="UP001597425"/>
    </source>
</evidence>
<keyword evidence="3" id="KW-1185">Reference proteome</keyword>
<dbReference type="EMBL" id="JBHUJD010000061">
    <property type="protein sequence ID" value="MFD2312566.1"/>
    <property type="molecule type" value="Genomic_DNA"/>
</dbReference>
<feature type="non-terminal residue" evidence="2">
    <location>
        <position position="1"/>
    </location>
</feature>
<evidence type="ECO:0000256" key="1">
    <source>
        <dbReference type="SAM" id="MobiDB-lite"/>
    </source>
</evidence>
<comment type="caution">
    <text evidence="2">The sequence shown here is derived from an EMBL/GenBank/DDBJ whole genome shotgun (WGS) entry which is preliminary data.</text>
</comment>
<protein>
    <submittedName>
        <fullName evidence="2">Uncharacterized protein</fullName>
    </submittedName>
</protein>
<dbReference type="RefSeq" id="WP_377558809.1">
    <property type="nucleotide sequence ID" value="NZ_JBHUJD010000061.1"/>
</dbReference>
<proteinExistence type="predicted"/>